<proteinExistence type="predicted"/>
<dbReference type="STRING" id="83784.SAMN05192564_101551"/>
<accession>A0A1H3Z181</accession>
<dbReference type="Proteomes" id="UP000198638">
    <property type="component" value="Unassembled WGS sequence"/>
</dbReference>
<name>A0A1H3Z181_9BURK</name>
<dbReference type="EMBL" id="FNRQ01000001">
    <property type="protein sequence ID" value="SEA17603.1"/>
    <property type="molecule type" value="Genomic_DNA"/>
</dbReference>
<gene>
    <name evidence="1" type="ORF">SAMN05192564_101551</name>
</gene>
<evidence type="ECO:0000313" key="1">
    <source>
        <dbReference type="EMBL" id="SEA17603.1"/>
    </source>
</evidence>
<protein>
    <submittedName>
        <fullName evidence="1">Uncharacterized protein</fullName>
    </submittedName>
</protein>
<sequence>MPAARYNQCIARAIFESGQNGRGARLGGGERLNAANTLETRGDAMLDGTDRDGEQRRHTGYHGHVCKQAAIAAILPIRYQWMMMLAGVVVRRHVLRRRHAAIRLRYHGTVAVCRERVRDRRGKRSHQDCKQSQQAANLLIEATQGAPGDLVTIPCGLCHALRQPRMAVRAPYRWRCMSSRGGGRIIVHGVALDWPGPGEVSCG</sequence>
<evidence type="ECO:0000313" key="2">
    <source>
        <dbReference type="Proteomes" id="UP000198638"/>
    </source>
</evidence>
<organism evidence="1 2">
    <name type="scientific">Paraburkholderia sartisoli</name>
    <dbReference type="NCBI Taxonomy" id="83784"/>
    <lineage>
        <taxon>Bacteria</taxon>
        <taxon>Pseudomonadati</taxon>
        <taxon>Pseudomonadota</taxon>
        <taxon>Betaproteobacteria</taxon>
        <taxon>Burkholderiales</taxon>
        <taxon>Burkholderiaceae</taxon>
        <taxon>Paraburkholderia</taxon>
    </lineage>
</organism>
<keyword evidence="2" id="KW-1185">Reference proteome</keyword>
<reference evidence="2" key="1">
    <citation type="submission" date="2016-10" db="EMBL/GenBank/DDBJ databases">
        <authorList>
            <person name="Varghese N."/>
            <person name="Submissions S."/>
        </authorList>
    </citation>
    <scope>NUCLEOTIDE SEQUENCE [LARGE SCALE GENOMIC DNA]</scope>
    <source>
        <strain evidence="2">LMG 24000</strain>
    </source>
</reference>
<dbReference type="AlphaFoldDB" id="A0A1H3Z181"/>